<dbReference type="eggNOG" id="COG3308">
    <property type="taxonomic scope" value="Bacteria"/>
</dbReference>
<feature type="transmembrane region" description="Helical" evidence="1">
    <location>
        <begin position="61"/>
        <end position="79"/>
    </location>
</feature>
<feature type="transmembrane region" description="Helical" evidence="1">
    <location>
        <begin position="86"/>
        <end position="102"/>
    </location>
</feature>
<evidence type="ECO:0000256" key="1">
    <source>
        <dbReference type="SAM" id="Phobius"/>
    </source>
</evidence>
<keyword evidence="1" id="KW-0472">Membrane</keyword>
<evidence type="ECO:0008006" key="4">
    <source>
        <dbReference type="Google" id="ProtNLM"/>
    </source>
</evidence>
<reference evidence="2 3" key="1">
    <citation type="submission" date="2010-12" db="EMBL/GenBank/DDBJ databases">
        <authorList>
            <person name="Muzny D."/>
            <person name="Qin X."/>
            <person name="Deng J."/>
            <person name="Jiang H."/>
            <person name="Liu Y."/>
            <person name="Qu J."/>
            <person name="Song X.-Z."/>
            <person name="Zhang L."/>
            <person name="Thornton R."/>
            <person name="Coyle M."/>
            <person name="Francisco L."/>
            <person name="Jackson L."/>
            <person name="Javaid M."/>
            <person name="Korchina V."/>
            <person name="Kovar C."/>
            <person name="Mata R."/>
            <person name="Mathew T."/>
            <person name="Ngo R."/>
            <person name="Nguyen L."/>
            <person name="Nguyen N."/>
            <person name="Okwuonu G."/>
            <person name="Ongeri F."/>
            <person name="Pham C."/>
            <person name="Simmons D."/>
            <person name="Wilczek-Boney K."/>
            <person name="Hale W."/>
            <person name="Jakkamsetti A."/>
            <person name="Pham P."/>
            <person name="Ruth R."/>
            <person name="San Lucas F."/>
            <person name="Warren J."/>
            <person name="Zhang J."/>
            <person name="Zhao Z."/>
            <person name="Zhou C."/>
            <person name="Zhu D."/>
            <person name="Lee S."/>
            <person name="Bess C."/>
            <person name="Blankenburg K."/>
            <person name="Forbes L."/>
            <person name="Fu Q."/>
            <person name="Gubbala S."/>
            <person name="Hirani K."/>
            <person name="Jayaseelan J.C."/>
            <person name="Lara F."/>
            <person name="Munidasa M."/>
            <person name="Palculict T."/>
            <person name="Patil S."/>
            <person name="Pu L.-L."/>
            <person name="Saada N."/>
            <person name="Tang L."/>
            <person name="Weissenberger G."/>
            <person name="Zhu Y."/>
            <person name="Hemphill L."/>
            <person name="Shang Y."/>
            <person name="Youmans B."/>
            <person name="Ayvaz T."/>
            <person name="Ross M."/>
            <person name="Santibanez J."/>
            <person name="Aqrawi P."/>
            <person name="Gross S."/>
            <person name="Joshi V."/>
            <person name="Fowler G."/>
            <person name="Nazareth L."/>
            <person name="Reid J."/>
            <person name="Worley K."/>
            <person name="Petrosino J."/>
            <person name="Highlander S."/>
            <person name="Gibbs R."/>
        </authorList>
    </citation>
    <scope>NUCLEOTIDE SEQUENCE [LARGE SCALE GENOMIC DNA]</scope>
    <source>
        <strain evidence="2 3">ATCC 51599</strain>
    </source>
</reference>
<dbReference type="HOGENOM" id="CLU_122357_0_1_4"/>
<comment type="caution">
    <text evidence="2">The sequence shown here is derived from an EMBL/GenBank/DDBJ whole genome shotgun (WGS) entry which is preliminary data.</text>
</comment>
<dbReference type="Pfam" id="PF09842">
    <property type="entry name" value="DUF2069"/>
    <property type="match status" value="1"/>
</dbReference>
<gene>
    <name evidence="2" type="ORF">HMPREF0551_0878</name>
</gene>
<evidence type="ECO:0000313" key="2">
    <source>
        <dbReference type="EMBL" id="EFV95390.1"/>
    </source>
</evidence>
<keyword evidence="1" id="KW-1133">Transmembrane helix</keyword>
<accession>E7RVQ7</accession>
<dbReference type="InterPro" id="IPR018643">
    <property type="entry name" value="DUF2069_membrane"/>
</dbReference>
<keyword evidence="1" id="KW-0812">Transmembrane</keyword>
<feature type="transmembrane region" description="Helical" evidence="1">
    <location>
        <begin position="34"/>
        <end position="55"/>
    </location>
</feature>
<sequence>MPRSRPAAAMPRSRPALIPSDPAALRAACRRWRLLTVVLVAALILLGSLWELWLAPLRPGGSMLALKVVPLVFVLPALWRGWVRAYQLWTMLILLYLCEGIVRGMSDPGFSSTLGWIETALAAGSYATLMLYVRSYRAWASAPSGQR</sequence>
<protein>
    <recommendedName>
        <fullName evidence="4">DUF2069 domain-containing protein</fullName>
    </recommendedName>
</protein>
<dbReference type="Proteomes" id="UP000011021">
    <property type="component" value="Unassembled WGS sequence"/>
</dbReference>
<name>E7RVQ7_9BURK</name>
<feature type="transmembrane region" description="Helical" evidence="1">
    <location>
        <begin position="114"/>
        <end position="133"/>
    </location>
</feature>
<dbReference type="RefSeq" id="WP_005673058.1">
    <property type="nucleotide sequence ID" value="NZ_CP146288.1"/>
</dbReference>
<dbReference type="EMBL" id="AEQP01000003">
    <property type="protein sequence ID" value="EFV95390.1"/>
    <property type="molecule type" value="Genomic_DNA"/>
</dbReference>
<evidence type="ECO:0000313" key="3">
    <source>
        <dbReference type="Proteomes" id="UP000011021"/>
    </source>
</evidence>
<keyword evidence="3" id="KW-1185">Reference proteome</keyword>
<dbReference type="AlphaFoldDB" id="E7RVQ7"/>
<organism evidence="2 3">
    <name type="scientific">Lautropia mirabilis ATCC 51599</name>
    <dbReference type="NCBI Taxonomy" id="887898"/>
    <lineage>
        <taxon>Bacteria</taxon>
        <taxon>Pseudomonadati</taxon>
        <taxon>Pseudomonadota</taxon>
        <taxon>Betaproteobacteria</taxon>
        <taxon>Burkholderiales</taxon>
        <taxon>Burkholderiaceae</taxon>
        <taxon>Lautropia</taxon>
    </lineage>
</organism>
<dbReference type="STRING" id="887898.HMPREF0551_0878"/>
<proteinExistence type="predicted"/>